<proteinExistence type="predicted"/>
<evidence type="ECO:0000313" key="2">
    <source>
        <dbReference type="EMBL" id="CAG4883355.1"/>
    </source>
</evidence>
<feature type="transmembrane region" description="Helical" evidence="1">
    <location>
        <begin position="79"/>
        <end position="100"/>
    </location>
</feature>
<feature type="transmembrane region" description="Helical" evidence="1">
    <location>
        <begin position="106"/>
        <end position="126"/>
    </location>
</feature>
<keyword evidence="1" id="KW-0812">Transmembrane</keyword>
<feature type="transmembrane region" description="Helical" evidence="1">
    <location>
        <begin position="12"/>
        <end position="35"/>
    </location>
</feature>
<keyword evidence="3" id="KW-1185">Reference proteome</keyword>
<name>A0A916J3U8_9PROT</name>
<dbReference type="Proteomes" id="UP000742786">
    <property type="component" value="Unassembled WGS sequence"/>
</dbReference>
<keyword evidence="1" id="KW-1133">Transmembrane helix</keyword>
<protein>
    <submittedName>
        <fullName evidence="2">Uncharacterized protein</fullName>
    </submittedName>
</protein>
<organism evidence="2 3">
    <name type="scientific">Georgfuchsia toluolica</name>
    <dbReference type="NCBI Taxonomy" id="424218"/>
    <lineage>
        <taxon>Bacteria</taxon>
        <taxon>Pseudomonadati</taxon>
        <taxon>Pseudomonadota</taxon>
        <taxon>Betaproteobacteria</taxon>
        <taxon>Nitrosomonadales</taxon>
        <taxon>Sterolibacteriaceae</taxon>
        <taxon>Georgfuchsia</taxon>
    </lineage>
</organism>
<evidence type="ECO:0000313" key="3">
    <source>
        <dbReference type="Proteomes" id="UP000742786"/>
    </source>
</evidence>
<sequence length="138" mass="15161">MKGKPVNRRLSQLVLALFALGFGLLTIISGGHVLFGDEAARRSVGHYVPFVLWFNFIAGFAYVSAGFGILRSHPWAAKLALGIAVTTFLVFVSLGIHIAMGGAFEVRTIVAMTFRTLTWCAIYIVLSRFLIQSRKLTQ</sequence>
<comment type="caution">
    <text evidence="2">The sequence shown here is derived from an EMBL/GenBank/DDBJ whole genome shotgun (WGS) entry which is preliminary data.</text>
</comment>
<dbReference type="AlphaFoldDB" id="A0A916J3U8"/>
<evidence type="ECO:0000256" key="1">
    <source>
        <dbReference type="SAM" id="Phobius"/>
    </source>
</evidence>
<accession>A0A916J3U8</accession>
<keyword evidence="1" id="KW-0472">Membrane</keyword>
<dbReference type="EMBL" id="CAJQUM010000001">
    <property type="protein sequence ID" value="CAG4883355.1"/>
    <property type="molecule type" value="Genomic_DNA"/>
</dbReference>
<gene>
    <name evidence="2" type="ORF">GTOL_11237</name>
</gene>
<reference evidence="2" key="1">
    <citation type="submission" date="2021-04" db="EMBL/GenBank/DDBJ databases">
        <authorList>
            <person name="Hornung B."/>
        </authorList>
    </citation>
    <scope>NUCLEOTIDE SEQUENCE</scope>
    <source>
        <strain evidence="2">G5G6</strain>
    </source>
</reference>
<feature type="transmembrane region" description="Helical" evidence="1">
    <location>
        <begin position="47"/>
        <end position="67"/>
    </location>
</feature>